<dbReference type="InterPro" id="IPR011990">
    <property type="entry name" value="TPR-like_helical_dom_sf"/>
</dbReference>
<evidence type="ECO:0008006" key="6">
    <source>
        <dbReference type="Google" id="ProtNLM"/>
    </source>
</evidence>
<evidence type="ECO:0000256" key="3">
    <source>
        <dbReference type="PROSITE-ProRule" id="PRU00708"/>
    </source>
</evidence>
<feature type="repeat" description="PPR" evidence="3">
    <location>
        <begin position="93"/>
        <end position="127"/>
    </location>
</feature>
<dbReference type="Pfam" id="PF01535">
    <property type="entry name" value="PPR"/>
    <property type="match status" value="1"/>
</dbReference>
<dbReference type="InterPro" id="IPR050872">
    <property type="entry name" value="PPR_P_subfamily"/>
</dbReference>
<sequence>MGSVLQPNAVTYGAVIKGLVRTGRTNRALGLLEEWEGYGFRLNVIITTKIVFPYDLDEDISRCLLLSSLCKEGLLSEAECVFDDMIQSGIEPDIAICNSLIDGCCLEDRLKDARKLLDFMVQRGCYPNAINYNTMGIAS</sequence>
<dbReference type="PANTHER" id="PTHR46128:SF358">
    <property type="entry name" value="TETRATRICOPEPTIDE REPEAT (TPR)-LIKE SUPERFAMILY PROTEIN"/>
    <property type="match status" value="1"/>
</dbReference>
<reference evidence="4 5" key="1">
    <citation type="submission" date="2017-11" db="EMBL/GenBank/DDBJ databases">
        <title>De-novo sequencing of pomegranate (Punica granatum L.) genome.</title>
        <authorList>
            <person name="Akparov Z."/>
            <person name="Amiraslanov A."/>
            <person name="Hajiyeva S."/>
            <person name="Abbasov M."/>
            <person name="Kaur K."/>
            <person name="Hamwieh A."/>
            <person name="Solovyev V."/>
            <person name="Salamov A."/>
            <person name="Braich B."/>
            <person name="Kosarev P."/>
            <person name="Mahmoud A."/>
            <person name="Hajiyev E."/>
            <person name="Babayeva S."/>
            <person name="Izzatullayeva V."/>
            <person name="Mammadov A."/>
            <person name="Mammadov A."/>
            <person name="Sharifova S."/>
            <person name="Ojaghi J."/>
            <person name="Eynullazada K."/>
            <person name="Bayramov B."/>
            <person name="Abdulazimova A."/>
            <person name="Shahmuradov I."/>
        </authorList>
    </citation>
    <scope>NUCLEOTIDE SEQUENCE [LARGE SCALE GENOMIC DNA]</scope>
    <source>
        <strain evidence="5">cv. AG2017</strain>
        <tissue evidence="4">Leaf</tissue>
    </source>
</reference>
<dbReference type="Gene3D" id="1.25.40.10">
    <property type="entry name" value="Tetratricopeptide repeat domain"/>
    <property type="match status" value="2"/>
</dbReference>
<feature type="repeat" description="PPR" evidence="3">
    <location>
        <begin position="8"/>
        <end position="42"/>
    </location>
</feature>
<comment type="similarity">
    <text evidence="1">Belongs to the PPR family. P subfamily.</text>
</comment>
<keyword evidence="5" id="KW-1185">Reference proteome</keyword>
<evidence type="ECO:0000256" key="1">
    <source>
        <dbReference type="ARBA" id="ARBA00007626"/>
    </source>
</evidence>
<organism evidence="4 5">
    <name type="scientific">Punica granatum</name>
    <name type="common">Pomegranate</name>
    <dbReference type="NCBI Taxonomy" id="22663"/>
    <lineage>
        <taxon>Eukaryota</taxon>
        <taxon>Viridiplantae</taxon>
        <taxon>Streptophyta</taxon>
        <taxon>Embryophyta</taxon>
        <taxon>Tracheophyta</taxon>
        <taxon>Spermatophyta</taxon>
        <taxon>Magnoliopsida</taxon>
        <taxon>eudicotyledons</taxon>
        <taxon>Gunneridae</taxon>
        <taxon>Pentapetalae</taxon>
        <taxon>rosids</taxon>
        <taxon>malvids</taxon>
        <taxon>Myrtales</taxon>
        <taxon>Lythraceae</taxon>
        <taxon>Punica</taxon>
    </lineage>
</organism>
<dbReference type="InterPro" id="IPR002885">
    <property type="entry name" value="PPR_rpt"/>
</dbReference>
<dbReference type="STRING" id="22663.A0A2I0I530"/>
<evidence type="ECO:0000313" key="4">
    <source>
        <dbReference type="EMBL" id="PKI38770.1"/>
    </source>
</evidence>
<keyword evidence="2" id="KW-0677">Repeat</keyword>
<dbReference type="AlphaFoldDB" id="A0A2I0I530"/>
<accession>A0A2I0I530</accession>
<evidence type="ECO:0000256" key="2">
    <source>
        <dbReference type="ARBA" id="ARBA00022737"/>
    </source>
</evidence>
<dbReference type="PROSITE" id="PS51375">
    <property type="entry name" value="PPR"/>
    <property type="match status" value="3"/>
</dbReference>
<dbReference type="PANTHER" id="PTHR46128">
    <property type="entry name" value="MITOCHONDRIAL GROUP I INTRON SPLICING FACTOR CCM1"/>
    <property type="match status" value="1"/>
</dbReference>
<name>A0A2I0I530_PUNGR</name>
<feature type="repeat" description="PPR" evidence="3">
    <location>
        <begin position="58"/>
        <end position="92"/>
    </location>
</feature>
<proteinExistence type="inferred from homology"/>
<comment type="caution">
    <text evidence="4">The sequence shown here is derived from an EMBL/GenBank/DDBJ whole genome shotgun (WGS) entry which is preliminary data.</text>
</comment>
<dbReference type="Proteomes" id="UP000233551">
    <property type="component" value="Unassembled WGS sequence"/>
</dbReference>
<dbReference type="Pfam" id="PF13041">
    <property type="entry name" value="PPR_2"/>
    <property type="match status" value="1"/>
</dbReference>
<evidence type="ECO:0000313" key="5">
    <source>
        <dbReference type="Proteomes" id="UP000233551"/>
    </source>
</evidence>
<dbReference type="EMBL" id="PGOL01004026">
    <property type="protein sequence ID" value="PKI38770.1"/>
    <property type="molecule type" value="Genomic_DNA"/>
</dbReference>
<protein>
    <recommendedName>
        <fullName evidence="6">Pentatricopeptide repeat-containing protein</fullName>
    </recommendedName>
</protein>
<dbReference type="Pfam" id="PF12854">
    <property type="entry name" value="PPR_1"/>
    <property type="match status" value="1"/>
</dbReference>
<dbReference type="NCBIfam" id="TIGR00756">
    <property type="entry name" value="PPR"/>
    <property type="match status" value="3"/>
</dbReference>
<gene>
    <name evidence="4" type="ORF">CRG98_040883</name>
</gene>